<dbReference type="GO" id="GO:0009338">
    <property type="term" value="C:exodeoxyribonuclease V complex"/>
    <property type="evidence" value="ECO:0007669"/>
    <property type="project" value="TreeGrafter"/>
</dbReference>
<dbReference type="PROSITE" id="PS51198">
    <property type="entry name" value="UVRD_HELICASE_ATP_BIND"/>
    <property type="match status" value="1"/>
</dbReference>
<comment type="domain">
    <text evidence="15">The C-terminal domain has nuclease activity and interacts with RecD. It interacts with RecA, facilitating its loading onto ssDNA.</text>
</comment>
<feature type="binding site" evidence="15">
    <location>
        <position position="1078"/>
    </location>
    <ligand>
        <name>Mg(2+)</name>
        <dbReference type="ChEBI" id="CHEBI:18420"/>
    </ligand>
</feature>
<dbReference type="PANTHER" id="PTHR11070:SF23">
    <property type="entry name" value="RECBCD ENZYME SUBUNIT RECB"/>
    <property type="match status" value="1"/>
</dbReference>
<feature type="domain" description="UvrD-like helicase ATP-binding" evidence="17">
    <location>
        <begin position="3"/>
        <end position="459"/>
    </location>
</feature>
<proteinExistence type="inferred from homology"/>
<evidence type="ECO:0000256" key="8">
    <source>
        <dbReference type="ARBA" id="ARBA00022840"/>
    </source>
</evidence>
<gene>
    <name evidence="15" type="primary">recB</name>
    <name evidence="19" type="ORF">Thimo_2316</name>
</gene>
<keyword evidence="7 15" id="KW-0269">Exonuclease</keyword>
<comment type="subunit">
    <text evidence="15">Heterotrimer of RecB, RecC and RecD. All subunits contribute to DNA-binding. Interacts with RecA.</text>
</comment>
<dbReference type="InterPro" id="IPR014017">
    <property type="entry name" value="DNA_helicase_UvrD-like_C"/>
</dbReference>
<feature type="region of interest" description="DNA-binding and helicase activity, interacts with RecC" evidence="15">
    <location>
        <begin position="1"/>
        <end position="874"/>
    </location>
</feature>
<keyword evidence="4 15" id="KW-0227">DNA damage</keyword>
<dbReference type="Gene3D" id="3.40.50.300">
    <property type="entry name" value="P-loop containing nucleotide triphosphate hydrolases"/>
    <property type="match status" value="2"/>
</dbReference>
<dbReference type="PATRIC" id="fig|765912.4.peg.2267"/>
<dbReference type="SUPFAM" id="SSF52540">
    <property type="entry name" value="P-loop containing nucleoside triphosphate hydrolases"/>
    <property type="match status" value="1"/>
</dbReference>
<dbReference type="InterPro" id="IPR014016">
    <property type="entry name" value="UvrD-like_ATP-bd"/>
</dbReference>
<evidence type="ECO:0000256" key="6">
    <source>
        <dbReference type="ARBA" id="ARBA00022806"/>
    </source>
</evidence>
<dbReference type="GO" id="GO:0003677">
    <property type="term" value="F:DNA binding"/>
    <property type="evidence" value="ECO:0007669"/>
    <property type="project" value="UniProtKB-UniRule"/>
</dbReference>
<evidence type="ECO:0000256" key="10">
    <source>
        <dbReference type="ARBA" id="ARBA00023125"/>
    </source>
</evidence>
<dbReference type="NCBIfam" id="TIGR00609">
    <property type="entry name" value="recB"/>
    <property type="match status" value="1"/>
</dbReference>
<dbReference type="Gene3D" id="3.90.320.10">
    <property type="match status" value="1"/>
</dbReference>
<dbReference type="GO" id="GO:0043138">
    <property type="term" value="F:3'-5' DNA helicase activity"/>
    <property type="evidence" value="ECO:0007669"/>
    <property type="project" value="UniProtKB-UniRule"/>
</dbReference>
<comment type="domain">
    <text evidence="15">The N-terminal DNA-binding domain is a ssDNA-dependent ATPase and has ATP-dependent 3'-5' helicase function. This domain interacts with RecC.</text>
</comment>
<comment type="similarity">
    <text evidence="15">Belongs to the helicase family. UvrD subfamily.</text>
</comment>
<dbReference type="EMBL" id="CP003051">
    <property type="protein sequence ID" value="AGA91056.1"/>
    <property type="molecule type" value="Genomic_DNA"/>
</dbReference>
<evidence type="ECO:0000256" key="13">
    <source>
        <dbReference type="ARBA" id="ARBA00034617"/>
    </source>
</evidence>
<dbReference type="Pfam" id="PF12705">
    <property type="entry name" value="PDDEXK_1"/>
    <property type="match status" value="1"/>
</dbReference>
<accession>L0GYM9</accession>
<evidence type="ECO:0000256" key="5">
    <source>
        <dbReference type="ARBA" id="ARBA00022801"/>
    </source>
</evidence>
<evidence type="ECO:0000256" key="1">
    <source>
        <dbReference type="ARBA" id="ARBA00022722"/>
    </source>
</evidence>
<comment type="catalytic activity">
    <reaction evidence="15">
        <text>Exonucleolytic cleavage (in the presence of ATP) in either 5'- to 3'- or 3'- to 5'-direction to yield 5'-phosphooligonucleotides.</text>
        <dbReference type="EC" id="3.1.11.5"/>
    </reaction>
</comment>
<keyword evidence="1 15" id="KW-0540">Nuclease</keyword>
<dbReference type="OrthoDB" id="9810135at2"/>
<dbReference type="STRING" id="765912.Thimo_2316"/>
<protein>
    <recommendedName>
        <fullName evidence="15">RecBCD enzyme subunit RecB</fullName>
        <ecNumber evidence="15">3.1.11.5</ecNumber>
        <ecNumber evidence="15">5.6.2.4</ecNumber>
    </recommendedName>
    <alternativeName>
        <fullName evidence="15">DNA 3'-5' helicase subunit RecB</fullName>
    </alternativeName>
    <alternativeName>
        <fullName evidence="15">Exonuclease V subunit RecB</fullName>
        <shortName evidence="15">ExoV subunit RecB</shortName>
    </alternativeName>
    <alternativeName>
        <fullName evidence="15">Helicase/nuclease RecBCD subunit RecB</fullName>
    </alternativeName>
</protein>
<dbReference type="InterPro" id="IPR004586">
    <property type="entry name" value="RecB"/>
</dbReference>
<evidence type="ECO:0000256" key="9">
    <source>
        <dbReference type="ARBA" id="ARBA00022842"/>
    </source>
</evidence>
<keyword evidence="5 15" id="KW-0378">Hydrolase</keyword>
<keyword evidence="10 15" id="KW-0238">DNA-binding</keyword>
<name>L0GYM9_9GAMM</name>
<evidence type="ECO:0000256" key="16">
    <source>
        <dbReference type="PROSITE-ProRule" id="PRU00560"/>
    </source>
</evidence>
<feature type="binding site" evidence="15">
    <location>
        <position position="1091"/>
    </location>
    <ligand>
        <name>Mg(2+)</name>
        <dbReference type="ChEBI" id="CHEBI:18420"/>
    </ligand>
</feature>
<keyword evidence="20" id="KW-1185">Reference proteome</keyword>
<feature type="binding site" evidence="16">
    <location>
        <begin position="24"/>
        <end position="31"/>
    </location>
    <ligand>
        <name>ATP</name>
        <dbReference type="ChEBI" id="CHEBI:30616"/>
    </ligand>
</feature>
<evidence type="ECO:0000256" key="3">
    <source>
        <dbReference type="ARBA" id="ARBA00022741"/>
    </source>
</evidence>
<dbReference type="EC" id="5.6.2.4" evidence="15"/>
<dbReference type="Gene3D" id="1.10.486.10">
    <property type="entry name" value="PCRA, domain 4"/>
    <property type="match status" value="1"/>
</dbReference>
<dbReference type="PANTHER" id="PTHR11070">
    <property type="entry name" value="UVRD / RECB / PCRA DNA HELICASE FAMILY MEMBER"/>
    <property type="match status" value="1"/>
</dbReference>
<dbReference type="InterPro" id="IPR027417">
    <property type="entry name" value="P-loop_NTPase"/>
</dbReference>
<keyword evidence="2 15" id="KW-0479">Metal-binding</keyword>
<dbReference type="InterPro" id="IPR000212">
    <property type="entry name" value="DNA_helicase_UvrD/REP"/>
</dbReference>
<dbReference type="InterPro" id="IPR011604">
    <property type="entry name" value="PDDEXK-like_dom_sf"/>
</dbReference>
<comment type="function">
    <text evidence="15">A helicase/nuclease that prepares dsDNA breaks (DSB) for recombinational DNA repair. Binds to DSBs and unwinds DNA via a highly rapid and processive ATP-dependent bidirectional helicase activity. Unwinds dsDNA until it encounters a Chi (crossover hotspot instigator) sequence from the 3' direction. Cuts ssDNA a few nucleotides 3' to the Chi site. The properties and activities of the enzyme are changed at Chi. The Chi-altered holoenzyme produces a long 3'-ssDNA overhang and facilitates RecA-binding to the ssDNA for homologous DNA recombination and repair. Holoenzyme degrades any linearized DNA that is unable to undergo homologous recombination. In the holoenzyme this subunit contributes ATPase, 3'-5' helicase, exonuclease activity and loads RecA onto ssDNA.</text>
</comment>
<dbReference type="GO" id="GO:0016887">
    <property type="term" value="F:ATP hydrolysis activity"/>
    <property type="evidence" value="ECO:0007669"/>
    <property type="project" value="RHEA"/>
</dbReference>
<dbReference type="KEGG" id="tmb:Thimo_2316"/>
<keyword evidence="12 15" id="KW-0413">Isomerase</keyword>
<dbReference type="GO" id="GO:0005524">
    <property type="term" value="F:ATP binding"/>
    <property type="evidence" value="ECO:0007669"/>
    <property type="project" value="UniProtKB-UniRule"/>
</dbReference>
<dbReference type="HOGENOM" id="CLU_001114_6_0_6"/>
<dbReference type="eggNOG" id="COG1074">
    <property type="taxonomic scope" value="Bacteria"/>
</dbReference>
<keyword evidence="8 15" id="KW-0067">ATP-binding</keyword>
<evidence type="ECO:0000256" key="4">
    <source>
        <dbReference type="ARBA" id="ARBA00022763"/>
    </source>
</evidence>
<feature type="region of interest" description="Nuclease activity, interacts with RecD and RecA" evidence="15">
    <location>
        <begin position="923"/>
        <end position="1193"/>
    </location>
</feature>
<evidence type="ECO:0000256" key="2">
    <source>
        <dbReference type="ARBA" id="ARBA00022723"/>
    </source>
</evidence>
<evidence type="ECO:0000259" key="18">
    <source>
        <dbReference type="PROSITE" id="PS51217"/>
    </source>
</evidence>
<dbReference type="InterPro" id="IPR011335">
    <property type="entry name" value="Restrct_endonuc-II-like"/>
</dbReference>
<dbReference type="GO" id="GO:0008854">
    <property type="term" value="F:exodeoxyribonuclease V activity"/>
    <property type="evidence" value="ECO:0007669"/>
    <property type="project" value="UniProtKB-EC"/>
</dbReference>
<reference evidence="19 20" key="1">
    <citation type="submission" date="2011-09" db="EMBL/GenBank/DDBJ databases">
        <title>Complete sequence of chromosome of Thioflavicoccus mobilis 8321.</title>
        <authorList>
            <consortium name="US DOE Joint Genome Institute"/>
            <person name="Lucas S."/>
            <person name="Han J."/>
            <person name="Lapidus A."/>
            <person name="Cheng J.-F."/>
            <person name="Goodwin L."/>
            <person name="Pitluck S."/>
            <person name="Peters L."/>
            <person name="Ovchinnikova G."/>
            <person name="Lu M."/>
            <person name="Detter J.C."/>
            <person name="Han C."/>
            <person name="Tapia R."/>
            <person name="Land M."/>
            <person name="Hauser L."/>
            <person name="Kyrpides N."/>
            <person name="Ivanova N."/>
            <person name="Pagani I."/>
            <person name="Vogl K."/>
            <person name="Liu Z."/>
            <person name="Imhoff J."/>
            <person name="Thiel V."/>
            <person name="Frigaard N.-U."/>
            <person name="Bryant D."/>
            <person name="Woyke T."/>
        </authorList>
    </citation>
    <scope>NUCLEOTIDE SEQUENCE [LARGE SCALE GENOMIC DNA]</scope>
    <source>
        <strain evidence="19 20">8321</strain>
    </source>
</reference>
<dbReference type="GO" id="GO:0005829">
    <property type="term" value="C:cytosol"/>
    <property type="evidence" value="ECO:0007669"/>
    <property type="project" value="TreeGrafter"/>
</dbReference>
<comment type="catalytic activity">
    <reaction evidence="14 15">
        <text>ATP + H2O = ADP + phosphate + H(+)</text>
        <dbReference type="Rhea" id="RHEA:13065"/>
        <dbReference type="ChEBI" id="CHEBI:15377"/>
        <dbReference type="ChEBI" id="CHEBI:15378"/>
        <dbReference type="ChEBI" id="CHEBI:30616"/>
        <dbReference type="ChEBI" id="CHEBI:43474"/>
        <dbReference type="ChEBI" id="CHEBI:456216"/>
        <dbReference type="EC" id="5.6.2.4"/>
    </reaction>
</comment>
<evidence type="ECO:0000256" key="11">
    <source>
        <dbReference type="ARBA" id="ARBA00023204"/>
    </source>
</evidence>
<dbReference type="InterPro" id="IPR038726">
    <property type="entry name" value="PDDEXK_AddAB-type"/>
</dbReference>
<dbReference type="AlphaFoldDB" id="L0GYM9"/>
<organism evidence="19 20">
    <name type="scientific">Thioflavicoccus mobilis 8321</name>
    <dbReference type="NCBI Taxonomy" id="765912"/>
    <lineage>
        <taxon>Bacteria</taxon>
        <taxon>Pseudomonadati</taxon>
        <taxon>Pseudomonadota</taxon>
        <taxon>Gammaproteobacteria</taxon>
        <taxon>Chromatiales</taxon>
        <taxon>Chromatiaceae</taxon>
        <taxon>Thioflavicoccus</taxon>
    </lineage>
</organism>
<keyword evidence="3 15" id="KW-0547">Nucleotide-binding</keyword>
<dbReference type="CDD" id="cd22352">
    <property type="entry name" value="RecB_C-like"/>
    <property type="match status" value="1"/>
</dbReference>
<sequence>MSYRTLDTPAVLALPLAGVRLIEASAGTGKTYTIANLYLRHILAGRAVAEVLVVTFTIAATDELRGRIRARLFEALGLLEREGETKDAFLAELVAGIRAAGEQEIAARRLRLAVRAMDEAAIYTIHGFCQRALSELAFRSGQPFEMEVTTDDAALWRQAVQDWWRRTGYPLAPARARLFRTALGDLEQFRALLAPLLGAQPQRLLPEPTETGGLDAVLTRLDALVPAIEGLAADWARDGARLKGLLLTSKGLGRGQKSPYRPDQLEPALGALDDWFATGDRLAVPDAFEVLTADCLERNALKKRDPALDDPFFAACDALWQGHLRLRRDLRVAALDEAAAFARRAVREAKQQAQRLSFDDLLTEMHAALGGEGGAALAEAVCRRFPVAMIDEFQDTDPIQYGIFRRLYLARPDGGLILIGDPKQAIYSFRGGDIFTYMQAKEDVGAEAIYTLTTNWRSTPAVVAAVNAVFTRRAADAFVYGEAIPFAPAQAAEKTHRHLLRDGAAQPALTLWTLATERTAKGEDKALSKDAAARLTHAAVADAIARLLGEARAGRARIGERALVPNDIAVLVRTGFEAAALRLALAERGVAAVAVERTGVLETEEAAALETLLQAVLEPRDRGLARLALASPLLGRDYAEIERLSSDETGWAAWVDDLLALHETWQRKGFMAMFQQMLRRLDLAGALSRGPLPERRLTNLLHLGELLQQASKAHAGMDALLGWYRQQRGEGASEETILRLESDADLVQIVTIHGSKGLQYPVVFVPYLWGCRPRGGNGLLGFHRGRETCLDAGSDDFEAHRRLAEQERLAEDVRLAYVALTRAEAALYLVWGRAGSRDGHAGQSALGYLLHPRQGAAELAEELPDAFGDDPDLGSDLERLAAAAPGDIVVAPLPEPAESPIRPPVEAPPELAPRPFGGRIATDWRISSFSALTRDVHSGPAIPRSPAAEDVAMRFPAGTQVGSYLHLLLERIDFQGDVRAQVLALSARVAPRFGIDHGRWGADAAELLERVVQTPLDANGLRLAAIPAARRLSELEVDFATDPVSIPALNRLLARAAGEPLAPLEVEGFQGLVNGVVDLVVEHEGRYYIADYKSNYLGGAFADYAAERLRAVVYERRYDLQFLLYTLALHRYLGRRLPGYDYARHFGGVYCLFLRGMRPETGPRCGVFAVRPALDVLAELDEVVFRYAAEEAP</sequence>
<dbReference type="GO" id="GO:0000724">
    <property type="term" value="P:double-strand break repair via homologous recombination"/>
    <property type="evidence" value="ECO:0007669"/>
    <property type="project" value="UniProtKB-UniRule"/>
</dbReference>
<keyword evidence="11 15" id="KW-0234">DNA repair</keyword>
<evidence type="ECO:0000256" key="12">
    <source>
        <dbReference type="ARBA" id="ARBA00023235"/>
    </source>
</evidence>
<feature type="active site" description="For nuclease activity" evidence="15">
    <location>
        <position position="1091"/>
    </location>
</feature>
<dbReference type="RefSeq" id="WP_015281189.1">
    <property type="nucleotide sequence ID" value="NC_019940.1"/>
</dbReference>
<evidence type="ECO:0000313" key="19">
    <source>
        <dbReference type="EMBL" id="AGA91056.1"/>
    </source>
</evidence>
<dbReference type="HAMAP" id="MF_01485">
    <property type="entry name" value="RecB"/>
    <property type="match status" value="1"/>
</dbReference>
<dbReference type="Pfam" id="PF13361">
    <property type="entry name" value="UvrD_C"/>
    <property type="match status" value="1"/>
</dbReference>
<comment type="catalytic activity">
    <reaction evidence="13 15">
        <text>Couples ATP hydrolysis with the unwinding of duplex DNA by translocating in the 3'-5' direction.</text>
        <dbReference type="EC" id="5.6.2.4"/>
    </reaction>
</comment>
<dbReference type="GO" id="GO:0000287">
    <property type="term" value="F:magnesium ion binding"/>
    <property type="evidence" value="ECO:0007669"/>
    <property type="project" value="UniProtKB-UniRule"/>
</dbReference>
<dbReference type="Pfam" id="PF00580">
    <property type="entry name" value="UvrD-helicase"/>
    <property type="match status" value="1"/>
</dbReference>
<keyword evidence="6 15" id="KW-0347">Helicase</keyword>
<keyword evidence="9 15" id="KW-0460">Magnesium</keyword>
<comment type="miscellaneous">
    <text evidence="15">In the RecBCD complex, RecB has a slow 3'-5' helicase, an exonuclease activity and loads RecA onto ssDNA, RecD has a fast 5'-3' helicase activity, while RecC stimulates the ATPase and processivity of the RecB helicase and contributes to recognition of the Chi site.</text>
</comment>
<dbReference type="EC" id="3.1.11.5" evidence="15"/>
<comment type="cofactor">
    <cofactor evidence="15">
        <name>Mg(2+)</name>
        <dbReference type="ChEBI" id="CHEBI:18420"/>
    </cofactor>
    <text evidence="15">Binds 1 Mg(2+) ion per subunit.</text>
</comment>
<dbReference type="Gene3D" id="1.10.3170.10">
    <property type="entry name" value="Recbcd, chain B, domain 2"/>
    <property type="match status" value="1"/>
</dbReference>
<feature type="binding site" evidence="15">
    <location>
        <position position="966"/>
    </location>
    <ligand>
        <name>Mg(2+)</name>
        <dbReference type="ChEBI" id="CHEBI:18420"/>
    </ligand>
</feature>
<dbReference type="PROSITE" id="PS51217">
    <property type="entry name" value="UVRD_HELICASE_CTER"/>
    <property type="match status" value="1"/>
</dbReference>
<evidence type="ECO:0000256" key="14">
    <source>
        <dbReference type="ARBA" id="ARBA00048988"/>
    </source>
</evidence>
<dbReference type="Proteomes" id="UP000010816">
    <property type="component" value="Chromosome"/>
</dbReference>
<evidence type="ECO:0000256" key="15">
    <source>
        <dbReference type="HAMAP-Rule" id="MF_01485"/>
    </source>
</evidence>
<evidence type="ECO:0000259" key="17">
    <source>
        <dbReference type="PROSITE" id="PS51198"/>
    </source>
</evidence>
<feature type="domain" description="UvrD-like helicase C-terminal" evidence="18">
    <location>
        <begin position="490"/>
        <end position="757"/>
    </location>
</feature>
<dbReference type="SUPFAM" id="SSF52980">
    <property type="entry name" value="Restriction endonuclease-like"/>
    <property type="match status" value="1"/>
</dbReference>
<evidence type="ECO:0000313" key="20">
    <source>
        <dbReference type="Proteomes" id="UP000010816"/>
    </source>
</evidence>
<evidence type="ECO:0000256" key="7">
    <source>
        <dbReference type="ARBA" id="ARBA00022839"/>
    </source>
</evidence>